<gene>
    <name evidence="1" type="ORF">D7I47_02310</name>
</gene>
<dbReference type="AlphaFoldDB" id="A0A387B113"/>
<dbReference type="Proteomes" id="UP000278886">
    <property type="component" value="Chromosome"/>
</dbReference>
<dbReference type="EMBL" id="CP032630">
    <property type="protein sequence ID" value="AYF97194.1"/>
    <property type="molecule type" value="Genomic_DNA"/>
</dbReference>
<dbReference type="KEGG" id="lyd:D7I47_02310"/>
<reference evidence="2" key="1">
    <citation type="submission" date="2018-09" db="EMBL/GenBank/DDBJ databases">
        <title>Genome sequencing of strain 2DFWR-13.</title>
        <authorList>
            <person name="Heo J."/>
            <person name="Kim S.-J."/>
            <person name="Kwon S.-W."/>
        </authorList>
    </citation>
    <scope>NUCLEOTIDE SEQUENCE [LARGE SCALE GENOMIC DNA]</scope>
    <source>
        <strain evidence="2">2DFWR-13</strain>
    </source>
</reference>
<dbReference type="SUPFAM" id="SSF54060">
    <property type="entry name" value="His-Me finger endonucleases"/>
    <property type="match status" value="1"/>
</dbReference>
<keyword evidence="2" id="KW-1185">Reference proteome</keyword>
<evidence type="ECO:0000313" key="1">
    <source>
        <dbReference type="EMBL" id="AYF97194.1"/>
    </source>
</evidence>
<protein>
    <recommendedName>
        <fullName evidence="3">HNH nuclease domain-containing protein</fullName>
    </recommendedName>
</protein>
<proteinExistence type="predicted"/>
<name>A0A387B113_9MICO</name>
<evidence type="ECO:0000313" key="2">
    <source>
        <dbReference type="Proteomes" id="UP000278886"/>
    </source>
</evidence>
<sequence>MKTAKSRLGPVEKAIQARDAQAVLSALSTRAQREPSTGCLRWTGNRRPNGYGMTGRGTTNRLVHRTVAWAVAGFPGEMRDFPPVHHLCGTRDCLEPTHVRPATALINVLEASVRNAVFRRVRTLEDALRSLQPDHPALTFPPLAEAPEPLLRAGRVFETPRERLKRKEARDALASRRRENATARFRQVIEVQQLTATGTSERDALVRVGLGRRVYQHWANELKVWLEEDSK</sequence>
<evidence type="ECO:0008006" key="3">
    <source>
        <dbReference type="Google" id="ProtNLM"/>
    </source>
</evidence>
<accession>A0A387B113</accession>
<dbReference type="InterPro" id="IPR044925">
    <property type="entry name" value="His-Me_finger_sf"/>
</dbReference>
<organism evidence="1 2">
    <name type="scientific">Protaetiibacter intestinalis</name>
    <dbReference type="NCBI Taxonomy" id="2419774"/>
    <lineage>
        <taxon>Bacteria</taxon>
        <taxon>Bacillati</taxon>
        <taxon>Actinomycetota</taxon>
        <taxon>Actinomycetes</taxon>
        <taxon>Micrococcales</taxon>
        <taxon>Microbacteriaceae</taxon>
        <taxon>Protaetiibacter</taxon>
    </lineage>
</organism>